<accession>A0A101N021</accession>
<gene>
    <name evidence="2" type="ORF">AQI88_42055</name>
</gene>
<name>A0A101N021_9ACTN</name>
<dbReference type="EMBL" id="LMWL01000137">
    <property type="protein sequence ID" value="KUM84090.1"/>
    <property type="molecule type" value="Genomic_DNA"/>
</dbReference>
<reference evidence="2 3" key="1">
    <citation type="submission" date="2015-10" db="EMBL/GenBank/DDBJ databases">
        <title>Draft genome sequence of Streptomyces cellostaticus DSM 40189, type strain for the species Streptomyces cellostaticus.</title>
        <authorList>
            <person name="Ruckert C."/>
            <person name="Winkler A."/>
            <person name="Kalinowski J."/>
            <person name="Kampfer P."/>
            <person name="Glaeser S."/>
        </authorList>
    </citation>
    <scope>NUCLEOTIDE SEQUENCE [LARGE SCALE GENOMIC DNA]</scope>
    <source>
        <strain evidence="2 3">DSM 40189</strain>
    </source>
</reference>
<evidence type="ECO:0000313" key="2">
    <source>
        <dbReference type="EMBL" id="KUM84090.1"/>
    </source>
</evidence>
<dbReference type="GO" id="GO:0004803">
    <property type="term" value="F:transposase activity"/>
    <property type="evidence" value="ECO:0007669"/>
    <property type="project" value="InterPro"/>
</dbReference>
<organism evidence="2 3">
    <name type="scientific">Streptomyces cellostaticus</name>
    <dbReference type="NCBI Taxonomy" id="67285"/>
    <lineage>
        <taxon>Bacteria</taxon>
        <taxon>Bacillati</taxon>
        <taxon>Actinomycetota</taxon>
        <taxon>Actinomycetes</taxon>
        <taxon>Kitasatosporales</taxon>
        <taxon>Streptomycetaceae</taxon>
        <taxon>Streptomyces</taxon>
    </lineage>
</organism>
<dbReference type="Pfam" id="PF01526">
    <property type="entry name" value="DDE_Tnp_Tn3"/>
    <property type="match status" value="1"/>
</dbReference>
<evidence type="ECO:0000259" key="1">
    <source>
        <dbReference type="Pfam" id="PF01526"/>
    </source>
</evidence>
<evidence type="ECO:0000313" key="3">
    <source>
        <dbReference type="Proteomes" id="UP000054241"/>
    </source>
</evidence>
<dbReference type="Proteomes" id="UP000054241">
    <property type="component" value="Unassembled WGS sequence"/>
</dbReference>
<proteinExistence type="predicted"/>
<dbReference type="AlphaFoldDB" id="A0A101N021"/>
<dbReference type="GO" id="GO:0006313">
    <property type="term" value="P:DNA transposition"/>
    <property type="evidence" value="ECO:0007669"/>
    <property type="project" value="InterPro"/>
</dbReference>
<sequence length="70" mass="8089">MSRRRTKHAETVQRLSASEGNVHQMSTIKGKLHLEPVLANKTIDWDLIRQQYDQIVKYTTVLRLGKAEAE</sequence>
<comment type="caution">
    <text evidence="2">The sequence shown here is derived from an EMBL/GenBank/DDBJ whole genome shotgun (WGS) entry which is preliminary data.</text>
</comment>
<feature type="domain" description="Tn3 transposase DDE" evidence="1">
    <location>
        <begin position="29"/>
        <end position="69"/>
    </location>
</feature>
<keyword evidence="3" id="KW-1185">Reference proteome</keyword>
<dbReference type="InterPro" id="IPR002513">
    <property type="entry name" value="Tn3_Tnp_DDE_dom"/>
</dbReference>
<dbReference type="OrthoDB" id="3403253at2"/>
<protein>
    <recommendedName>
        <fullName evidence="1">Tn3 transposase DDE domain-containing protein</fullName>
    </recommendedName>
</protein>